<protein>
    <submittedName>
        <fullName evidence="2">Uncharacterized protein</fullName>
    </submittedName>
</protein>
<organism evidence="2 3">
    <name type="scientific">Clavispora lusitaniae</name>
    <name type="common">Candida lusitaniae</name>
    <dbReference type="NCBI Taxonomy" id="36911"/>
    <lineage>
        <taxon>Eukaryota</taxon>
        <taxon>Fungi</taxon>
        <taxon>Dikarya</taxon>
        <taxon>Ascomycota</taxon>
        <taxon>Saccharomycotina</taxon>
        <taxon>Pichiomycetes</taxon>
        <taxon>Metschnikowiaceae</taxon>
        <taxon>Clavispora</taxon>
    </lineage>
</organism>
<feature type="region of interest" description="Disordered" evidence="1">
    <location>
        <begin position="544"/>
        <end position="569"/>
    </location>
</feature>
<dbReference type="SUPFAM" id="SSF53254">
    <property type="entry name" value="Phosphoglycerate mutase-like"/>
    <property type="match status" value="1"/>
</dbReference>
<dbReference type="PANTHER" id="PTHR16469:SF27">
    <property type="entry name" value="UBIQUITIN-ASSOCIATED AND SH3 DOMAIN-CONTAINING BA-RELATED"/>
    <property type="match status" value="1"/>
</dbReference>
<dbReference type="KEGG" id="clus:A9F13_12g00110"/>
<dbReference type="EMBL" id="LYUB02000012">
    <property type="protein sequence ID" value="OVF07496.1"/>
    <property type="molecule type" value="Genomic_DNA"/>
</dbReference>
<sequence length="569" mass="63398">MATLFFLRHGTRADHAPASDPPLVENVPDYDPSVARSAQDQMKGAAQQIAGHLSESPQVFIHFSPYLRCCQSADLLASALLGAAPAAKIQLLCDFGLSEWLHDKMKHPPPFADSTEAYKMYVPNVRRLQNKRMCSNFRPTTQLGPWNEAGLSYSEYRERCQRYFERLIATYDAQPNATIVVVGHGYGVTNFLAFFLSRPVFAEFPEGGMCWAAREDGEWRLKGDCLGLLSPDEDAALNLHSDIVYYKTNFVKKEEADEERQFPAIGFGGLRRSFRVSPAPENGPKRPGINPLCPSASSWTPQQANTFRIKSEFRLKAMHDDVFKQAFDITNPPSHPVTPEVSPSSAPARTNSTIDLAKLNSNEEIFRPLRLRYSSASDIPVHYLNYKANSSGSVNSISSVLNSRTNSAFNSHVSSHVNLTETGSASPEDVGELPNINDVISSLARVRSLQRRRALSPQFGKIVEQGEAEAKNERLDKTDKTDKTEKNEKTEKRDKSDGRSEFPRFGSPGRSDVSSPGRVENRPRRTSSSLRFIPTLEKAKVFNLESESSDSEDDRPDLTWFGKNLDGSN</sequence>
<dbReference type="AlphaFoldDB" id="A0AA91PY46"/>
<dbReference type="Pfam" id="PF00300">
    <property type="entry name" value="His_Phos_1"/>
    <property type="match status" value="1"/>
</dbReference>
<dbReference type="InterPro" id="IPR029033">
    <property type="entry name" value="His_PPase_superfam"/>
</dbReference>
<feature type="compositionally biased region" description="Basic and acidic residues" evidence="1">
    <location>
        <begin position="468"/>
        <end position="502"/>
    </location>
</feature>
<evidence type="ECO:0000313" key="2">
    <source>
        <dbReference type="EMBL" id="OVF07496.1"/>
    </source>
</evidence>
<dbReference type="Gene3D" id="3.40.50.1240">
    <property type="entry name" value="Phosphoglycerate mutase-like"/>
    <property type="match status" value="1"/>
</dbReference>
<feature type="region of interest" description="Disordered" evidence="1">
    <location>
        <begin position="330"/>
        <end position="349"/>
    </location>
</feature>
<comment type="caution">
    <text evidence="2">The sequence shown here is derived from an EMBL/GenBank/DDBJ whole genome shotgun (WGS) entry which is preliminary data.</text>
</comment>
<reference evidence="2 3" key="1">
    <citation type="submission" date="2017-04" db="EMBL/GenBank/DDBJ databases">
        <title>Draft genome of the yeast Clavispora lusitaniae type strain CBS 6936.</title>
        <authorList>
            <person name="Durrens P."/>
            <person name="Klopp C."/>
            <person name="Biteau N."/>
            <person name="Fitton-Ouhabi V."/>
            <person name="Dementhon K."/>
            <person name="Accoceberry I."/>
            <person name="Sherman D.J."/>
            <person name="Noel T."/>
        </authorList>
    </citation>
    <scope>NUCLEOTIDE SEQUENCE [LARGE SCALE GENOMIC DNA]</scope>
    <source>
        <strain evidence="2 3">CBS 6936</strain>
    </source>
</reference>
<gene>
    <name evidence="2" type="ORF">A9F13_12g00110</name>
</gene>
<proteinExistence type="predicted"/>
<dbReference type="Proteomes" id="UP000195602">
    <property type="component" value="Unassembled WGS sequence"/>
</dbReference>
<accession>A0AA91PY46</accession>
<dbReference type="InterPro" id="IPR051710">
    <property type="entry name" value="Phosphatase_SH3-domain"/>
</dbReference>
<evidence type="ECO:0000313" key="3">
    <source>
        <dbReference type="Proteomes" id="UP000195602"/>
    </source>
</evidence>
<name>A0AA91PY46_CLALS</name>
<evidence type="ECO:0000256" key="1">
    <source>
        <dbReference type="SAM" id="MobiDB-lite"/>
    </source>
</evidence>
<dbReference type="InterPro" id="IPR013078">
    <property type="entry name" value="His_Pase_superF_clade-1"/>
</dbReference>
<feature type="region of interest" description="Disordered" evidence="1">
    <location>
        <begin position="465"/>
        <end position="532"/>
    </location>
</feature>
<dbReference type="PANTHER" id="PTHR16469">
    <property type="entry name" value="UBIQUITIN-ASSOCIATED AND SH3 DOMAIN-CONTAINING BA-RELATED"/>
    <property type="match status" value="1"/>
</dbReference>